<dbReference type="PANTHER" id="PTHR38590">
    <property type="entry name" value="BLL0828 PROTEIN"/>
    <property type="match status" value="1"/>
</dbReference>
<organism evidence="2 3">
    <name type="scientific">Pseudoxanthomonas winnipegensis</name>
    <dbReference type="NCBI Taxonomy" id="2480810"/>
    <lineage>
        <taxon>Bacteria</taxon>
        <taxon>Pseudomonadati</taxon>
        <taxon>Pseudomonadota</taxon>
        <taxon>Gammaproteobacteria</taxon>
        <taxon>Lysobacterales</taxon>
        <taxon>Lysobacteraceae</taxon>
        <taxon>Pseudoxanthomonas</taxon>
    </lineage>
</organism>
<dbReference type="SUPFAM" id="SSF52980">
    <property type="entry name" value="Restriction endonuclease-like"/>
    <property type="match status" value="1"/>
</dbReference>
<dbReference type="InterPro" id="IPR011335">
    <property type="entry name" value="Restrct_endonuc-II-like"/>
</dbReference>
<proteinExistence type="predicted"/>
<keyword evidence="2" id="KW-0378">Hydrolase</keyword>
<dbReference type="GO" id="GO:0004519">
    <property type="term" value="F:endonuclease activity"/>
    <property type="evidence" value="ECO:0007669"/>
    <property type="project" value="UniProtKB-KW"/>
</dbReference>
<dbReference type="InterPro" id="IPR047216">
    <property type="entry name" value="Endonuclease_DUF559_bact"/>
</dbReference>
<gene>
    <name evidence="2" type="ORF">EA656_19265</name>
</gene>
<dbReference type="Pfam" id="PF04480">
    <property type="entry name" value="DUF559"/>
    <property type="match status" value="1"/>
</dbReference>
<sequence>MPGRIKPPLPTRTLRYTRVLRREMTDAERLLWEQLRGGRLEGLKFWRQHPIPPYLADFCCVELKLIVELDGGQHSEQSDAMRTKFLESQGWRVVRYWDNEVLTQIEAVVEAIWNIACHRTLTPTPLFHRDFLRSPGGEGL</sequence>
<protein>
    <submittedName>
        <fullName evidence="2">Endonuclease domain-containing protein</fullName>
    </submittedName>
</protein>
<dbReference type="CDD" id="cd01038">
    <property type="entry name" value="Endonuclease_DUF559"/>
    <property type="match status" value="1"/>
</dbReference>
<dbReference type="EMBL" id="SHMF01000007">
    <property type="protein sequence ID" value="TAA30554.1"/>
    <property type="molecule type" value="Genomic_DNA"/>
</dbReference>
<keyword evidence="2" id="KW-0255">Endonuclease</keyword>
<evidence type="ECO:0000313" key="2">
    <source>
        <dbReference type="EMBL" id="TAA30554.1"/>
    </source>
</evidence>
<accession>A0A4Q8LKR4</accession>
<dbReference type="AlphaFoldDB" id="A0A4Q8LKR4"/>
<dbReference type="Gene3D" id="3.40.960.10">
    <property type="entry name" value="VSR Endonuclease"/>
    <property type="match status" value="1"/>
</dbReference>
<reference evidence="2 3" key="1">
    <citation type="submission" date="2019-02" db="EMBL/GenBank/DDBJ databases">
        <title>WGS of Pseudoxanthomonas species novum from clinical isolates.</title>
        <authorList>
            <person name="Bernier A.-M."/>
            <person name="Bernard K."/>
            <person name="Vachon A."/>
        </authorList>
    </citation>
    <scope>NUCLEOTIDE SEQUENCE [LARGE SCALE GENOMIC DNA]</scope>
    <source>
        <strain evidence="2 3">NML140781</strain>
    </source>
</reference>
<dbReference type="Proteomes" id="UP000292087">
    <property type="component" value="Unassembled WGS sequence"/>
</dbReference>
<dbReference type="RefSeq" id="WP_130525055.1">
    <property type="nucleotide sequence ID" value="NZ_SHLZ01000009.1"/>
</dbReference>
<dbReference type="PANTHER" id="PTHR38590:SF1">
    <property type="entry name" value="BLL0828 PROTEIN"/>
    <property type="match status" value="1"/>
</dbReference>
<evidence type="ECO:0000259" key="1">
    <source>
        <dbReference type="Pfam" id="PF04480"/>
    </source>
</evidence>
<keyword evidence="2" id="KW-0540">Nuclease</keyword>
<evidence type="ECO:0000313" key="3">
    <source>
        <dbReference type="Proteomes" id="UP000292087"/>
    </source>
</evidence>
<name>A0A4Q8LKR4_9GAMM</name>
<comment type="caution">
    <text evidence="2">The sequence shown here is derived from an EMBL/GenBank/DDBJ whole genome shotgun (WGS) entry which is preliminary data.</text>
</comment>
<dbReference type="InterPro" id="IPR007569">
    <property type="entry name" value="DUF559"/>
</dbReference>
<feature type="domain" description="DUF559" evidence="1">
    <location>
        <begin position="14"/>
        <end position="114"/>
    </location>
</feature>